<proteinExistence type="predicted"/>
<comment type="caution">
    <text evidence="2">The sequence shown here is derived from an EMBL/GenBank/DDBJ whole genome shotgun (WGS) entry which is preliminary data.</text>
</comment>
<reference evidence="2" key="1">
    <citation type="journal article" date="2023" name="Mol. Phylogenet. Evol.">
        <title>Genome-scale phylogeny and comparative genomics of the fungal order Sordariales.</title>
        <authorList>
            <person name="Hensen N."/>
            <person name="Bonometti L."/>
            <person name="Westerberg I."/>
            <person name="Brannstrom I.O."/>
            <person name="Guillou S."/>
            <person name="Cros-Aarteil S."/>
            <person name="Calhoun S."/>
            <person name="Haridas S."/>
            <person name="Kuo A."/>
            <person name="Mondo S."/>
            <person name="Pangilinan J."/>
            <person name="Riley R."/>
            <person name="LaButti K."/>
            <person name="Andreopoulos B."/>
            <person name="Lipzen A."/>
            <person name="Chen C."/>
            <person name="Yan M."/>
            <person name="Daum C."/>
            <person name="Ng V."/>
            <person name="Clum A."/>
            <person name="Steindorff A."/>
            <person name="Ohm R.A."/>
            <person name="Martin F."/>
            <person name="Silar P."/>
            <person name="Natvig D.O."/>
            <person name="Lalanne C."/>
            <person name="Gautier V."/>
            <person name="Ament-Velasquez S.L."/>
            <person name="Kruys A."/>
            <person name="Hutchinson M.I."/>
            <person name="Powell A.J."/>
            <person name="Barry K."/>
            <person name="Miller A.N."/>
            <person name="Grigoriev I.V."/>
            <person name="Debuchy R."/>
            <person name="Gladieux P."/>
            <person name="Hiltunen Thoren M."/>
            <person name="Johannesson H."/>
        </authorList>
    </citation>
    <scope>NUCLEOTIDE SEQUENCE</scope>
    <source>
        <strain evidence="2">CBS 123565</strain>
    </source>
</reference>
<dbReference type="EMBL" id="MU853401">
    <property type="protein sequence ID" value="KAK4138431.1"/>
    <property type="molecule type" value="Genomic_DNA"/>
</dbReference>
<accession>A0AAN6UTA8</accession>
<reference evidence="2" key="2">
    <citation type="submission" date="2023-05" db="EMBL/GenBank/DDBJ databases">
        <authorList>
            <consortium name="Lawrence Berkeley National Laboratory"/>
            <person name="Steindorff A."/>
            <person name="Hensen N."/>
            <person name="Bonometti L."/>
            <person name="Westerberg I."/>
            <person name="Brannstrom I.O."/>
            <person name="Guillou S."/>
            <person name="Cros-Aarteil S."/>
            <person name="Calhoun S."/>
            <person name="Haridas S."/>
            <person name="Kuo A."/>
            <person name="Mondo S."/>
            <person name="Pangilinan J."/>
            <person name="Riley R."/>
            <person name="Labutti K."/>
            <person name="Andreopoulos B."/>
            <person name="Lipzen A."/>
            <person name="Chen C."/>
            <person name="Yanf M."/>
            <person name="Daum C."/>
            <person name="Ng V."/>
            <person name="Clum A."/>
            <person name="Ohm R."/>
            <person name="Martin F."/>
            <person name="Silar P."/>
            <person name="Natvig D."/>
            <person name="Lalanne C."/>
            <person name="Gautier V."/>
            <person name="Ament-Velasquez S.L."/>
            <person name="Kruys A."/>
            <person name="Hutchinson M.I."/>
            <person name="Powell A.J."/>
            <person name="Barry K."/>
            <person name="Miller A.N."/>
            <person name="Grigoriev I.V."/>
            <person name="Debuchy R."/>
            <person name="Gladieux P."/>
            <person name="Thoren M.H."/>
            <person name="Johannesson H."/>
        </authorList>
    </citation>
    <scope>NUCLEOTIDE SEQUENCE</scope>
    <source>
        <strain evidence="2">CBS 123565</strain>
    </source>
</reference>
<protein>
    <submittedName>
        <fullName evidence="2">Uncharacterized protein</fullName>
    </submittedName>
</protein>
<dbReference type="AlphaFoldDB" id="A0AAN6UTA8"/>
<dbReference type="PANTHER" id="PTHR40788">
    <property type="entry name" value="CLR5 DOMAIN-CONTAINING PROTEIN-RELATED"/>
    <property type="match status" value="1"/>
</dbReference>
<dbReference type="Proteomes" id="UP001304895">
    <property type="component" value="Unassembled WGS sequence"/>
</dbReference>
<feature type="compositionally biased region" description="Polar residues" evidence="1">
    <location>
        <begin position="634"/>
        <end position="644"/>
    </location>
</feature>
<gene>
    <name evidence="2" type="ORF">BT67DRAFT_412777</name>
</gene>
<sequence>MAGGQEVAGGFDPHAFFSEIGGAGKRFPMPKFATAPDVRREVKQRATAIFETWTTLREVLARHEATVQRRWSKKSKAQRLQILLKAWPNMPLTHRPDFEAFRRESEPQRDAGTKYRQDYLWPYINQEDLSKPRALPLLLNARGRHFPSEFAGADADVTRFGFIAKTVVPVFLNLHTMILNGVTESNTGEYGKLISWDDNDDAFNWFHTKKQFQPGEGLLVLESQERLLRFLLECCRLILHEIPAESWVGDSFPIQPEPELKSESESTGFESLTVMAAEAPYRVPAELDLAKVESLLSARASAAEDRLWALREDPLYFYEQLLDSKEHRTEMVKDVRGRLHPSTEPLRDNIIWSRVIRLFLTEVFLQLEMYAELRQQAQAVQALQARYAAAISPMQDLPAEYMRALLKFRFTLNRAAKDILRQLQRCGAPSPPLRHLFVRNECTDVNESHMQLHSKSRVGKTKVETNLLWLLGVLWNDGDDLFLTGLANTVDELQRLLEAEPEAKRLISSHVAEVIGDLAVVTESLRQIDLYHPWARGYDNALLDLQDELAEESKKSREPWDRIRACTEAQHVARSVQLLDPFKRRFPYPVDKRRTKENVAALRQAERNLDRFWVSIDLNLRHIGGDISSTATSRVLSQNRTLQRTPEWVEAPPRAETKPSPPGPTGDLYSPLSALSLGDTSTSGIQKPTPRAKVKTKGTPNPPAETAAPELIPNPADQQPTLAVDGRALKVFRVLFFNPEVTSTPGEVAWTDFLHAMAATGFVAEKLYGSVWQFQPTRLDVDKAIQFHEPHPKGKIPFWTARRHGRRLWRAYGWVGGMFVLGK</sequence>
<dbReference type="PANTHER" id="PTHR40788:SF2">
    <property type="entry name" value="CLR5 DOMAIN-CONTAINING PROTEIN"/>
    <property type="match status" value="1"/>
</dbReference>
<evidence type="ECO:0000256" key="1">
    <source>
        <dbReference type="SAM" id="MobiDB-lite"/>
    </source>
</evidence>
<evidence type="ECO:0000313" key="2">
    <source>
        <dbReference type="EMBL" id="KAK4138431.1"/>
    </source>
</evidence>
<name>A0AAN6UTA8_9PEZI</name>
<keyword evidence="3" id="KW-1185">Reference proteome</keyword>
<evidence type="ECO:0000313" key="3">
    <source>
        <dbReference type="Proteomes" id="UP001304895"/>
    </source>
</evidence>
<feature type="region of interest" description="Disordered" evidence="1">
    <location>
        <begin position="634"/>
        <end position="716"/>
    </location>
</feature>
<organism evidence="2 3">
    <name type="scientific">Trichocladium antarcticum</name>
    <dbReference type="NCBI Taxonomy" id="1450529"/>
    <lineage>
        <taxon>Eukaryota</taxon>
        <taxon>Fungi</taxon>
        <taxon>Dikarya</taxon>
        <taxon>Ascomycota</taxon>
        <taxon>Pezizomycotina</taxon>
        <taxon>Sordariomycetes</taxon>
        <taxon>Sordariomycetidae</taxon>
        <taxon>Sordariales</taxon>
        <taxon>Chaetomiaceae</taxon>
        <taxon>Trichocladium</taxon>
    </lineage>
</organism>